<feature type="transmembrane region" description="Helical" evidence="8">
    <location>
        <begin position="60"/>
        <end position="80"/>
    </location>
</feature>
<feature type="transmembrane region" description="Helical" evidence="8">
    <location>
        <begin position="380"/>
        <end position="401"/>
    </location>
</feature>
<keyword evidence="7 8" id="KW-0472">Membrane</keyword>
<evidence type="ECO:0000256" key="5">
    <source>
        <dbReference type="ARBA" id="ARBA00022692"/>
    </source>
</evidence>
<feature type="transmembrane region" description="Helical" evidence="8">
    <location>
        <begin position="290"/>
        <end position="311"/>
    </location>
</feature>
<protein>
    <submittedName>
        <fullName evidence="10">MFS transporter</fullName>
    </submittedName>
</protein>
<evidence type="ECO:0000313" key="11">
    <source>
        <dbReference type="Proteomes" id="UP000186110"/>
    </source>
</evidence>
<organism evidence="10 11">
    <name type="scientific">Rhodoferax saidenbachensis</name>
    <dbReference type="NCBI Taxonomy" id="1484693"/>
    <lineage>
        <taxon>Bacteria</taxon>
        <taxon>Pseudomonadati</taxon>
        <taxon>Pseudomonadota</taxon>
        <taxon>Betaproteobacteria</taxon>
        <taxon>Burkholderiales</taxon>
        <taxon>Comamonadaceae</taxon>
        <taxon>Rhodoferax</taxon>
    </lineage>
</organism>
<evidence type="ECO:0000256" key="7">
    <source>
        <dbReference type="ARBA" id="ARBA00023136"/>
    </source>
</evidence>
<evidence type="ECO:0000256" key="8">
    <source>
        <dbReference type="SAM" id="Phobius"/>
    </source>
</evidence>
<keyword evidence="4" id="KW-1003">Cell membrane</keyword>
<comment type="similarity">
    <text evidence="2">Belongs to the major facilitator superfamily. EmrB family.</text>
</comment>
<feature type="domain" description="Major facilitator superfamily (MFS) profile" evidence="9">
    <location>
        <begin position="22"/>
        <end position="490"/>
    </location>
</feature>
<keyword evidence="11" id="KW-1185">Reference proteome</keyword>
<reference evidence="10 11" key="1">
    <citation type="submission" date="2017-01" db="EMBL/GenBank/DDBJ databases">
        <authorList>
            <person name="Mah S.A."/>
            <person name="Swanson W.J."/>
            <person name="Moy G.W."/>
            <person name="Vacquier V.D."/>
        </authorList>
    </citation>
    <scope>NUCLEOTIDE SEQUENCE [LARGE SCALE GENOMIC DNA]</scope>
    <source>
        <strain evidence="10 11">DSM 22694</strain>
    </source>
</reference>
<feature type="transmembrane region" description="Helical" evidence="8">
    <location>
        <begin position="422"/>
        <end position="442"/>
    </location>
</feature>
<dbReference type="InterPro" id="IPR036259">
    <property type="entry name" value="MFS_trans_sf"/>
</dbReference>
<accession>A0A1P8KAF9</accession>
<feature type="transmembrane region" description="Helical" evidence="8">
    <location>
        <begin position="20"/>
        <end position="40"/>
    </location>
</feature>
<dbReference type="PANTHER" id="PTHR42718">
    <property type="entry name" value="MAJOR FACILITATOR SUPERFAMILY MULTIDRUG TRANSPORTER MFSC"/>
    <property type="match status" value="1"/>
</dbReference>
<dbReference type="GO" id="GO:0005886">
    <property type="term" value="C:plasma membrane"/>
    <property type="evidence" value="ECO:0007669"/>
    <property type="project" value="UniProtKB-SubCell"/>
</dbReference>
<dbReference type="EMBL" id="CP019239">
    <property type="protein sequence ID" value="APW42986.1"/>
    <property type="molecule type" value="Genomic_DNA"/>
</dbReference>
<evidence type="ECO:0000256" key="4">
    <source>
        <dbReference type="ARBA" id="ARBA00022475"/>
    </source>
</evidence>
<evidence type="ECO:0000259" key="9">
    <source>
        <dbReference type="PROSITE" id="PS50850"/>
    </source>
</evidence>
<gene>
    <name evidence="10" type="ORF">RS694_10880</name>
</gene>
<dbReference type="InterPro" id="IPR011701">
    <property type="entry name" value="MFS"/>
</dbReference>
<dbReference type="SUPFAM" id="SSF103473">
    <property type="entry name" value="MFS general substrate transporter"/>
    <property type="match status" value="1"/>
</dbReference>
<evidence type="ECO:0000256" key="1">
    <source>
        <dbReference type="ARBA" id="ARBA00004651"/>
    </source>
</evidence>
<dbReference type="InterPro" id="IPR020846">
    <property type="entry name" value="MFS_dom"/>
</dbReference>
<dbReference type="Pfam" id="PF07690">
    <property type="entry name" value="MFS_1"/>
    <property type="match status" value="1"/>
</dbReference>
<dbReference type="PANTHER" id="PTHR42718:SF9">
    <property type="entry name" value="MAJOR FACILITATOR SUPERFAMILY MULTIDRUG TRANSPORTER MFSC"/>
    <property type="match status" value="1"/>
</dbReference>
<comment type="subcellular location">
    <subcellularLocation>
        <location evidence="1">Cell membrane</location>
        <topology evidence="1">Multi-pass membrane protein</topology>
    </subcellularLocation>
</comment>
<feature type="transmembrane region" description="Helical" evidence="8">
    <location>
        <begin position="121"/>
        <end position="138"/>
    </location>
</feature>
<dbReference type="InterPro" id="IPR004638">
    <property type="entry name" value="EmrB-like"/>
</dbReference>
<dbReference type="Proteomes" id="UP000186110">
    <property type="component" value="Chromosome"/>
</dbReference>
<keyword evidence="3" id="KW-0813">Transport</keyword>
<evidence type="ECO:0000256" key="6">
    <source>
        <dbReference type="ARBA" id="ARBA00022989"/>
    </source>
</evidence>
<keyword evidence="5 8" id="KW-0812">Transmembrane</keyword>
<dbReference type="RefSeq" id="WP_029709691.1">
    <property type="nucleotide sequence ID" value="NZ_CP019239.1"/>
</dbReference>
<evidence type="ECO:0000256" key="3">
    <source>
        <dbReference type="ARBA" id="ARBA00022448"/>
    </source>
</evidence>
<dbReference type="STRING" id="1484693.RS694_10880"/>
<proteinExistence type="inferred from homology"/>
<feature type="transmembrane region" description="Helical" evidence="8">
    <location>
        <begin position="355"/>
        <end position="374"/>
    </location>
</feature>
<feature type="transmembrane region" description="Helical" evidence="8">
    <location>
        <begin position="89"/>
        <end position="109"/>
    </location>
</feature>
<keyword evidence="6 8" id="KW-1133">Transmembrane helix</keyword>
<dbReference type="Gene3D" id="1.20.1250.20">
    <property type="entry name" value="MFS general substrate transporter like domains"/>
    <property type="match status" value="1"/>
</dbReference>
<feature type="transmembrane region" description="Helical" evidence="8">
    <location>
        <begin position="462"/>
        <end position="483"/>
    </location>
</feature>
<dbReference type="eggNOG" id="COG2814">
    <property type="taxonomic scope" value="Bacteria"/>
</dbReference>
<dbReference type="KEGG" id="rsb:RS694_10880"/>
<feature type="transmembrane region" description="Helical" evidence="8">
    <location>
        <begin position="323"/>
        <end position="343"/>
    </location>
</feature>
<dbReference type="Gene3D" id="1.20.1720.10">
    <property type="entry name" value="Multidrug resistance protein D"/>
    <property type="match status" value="1"/>
</dbReference>
<evidence type="ECO:0000313" key="10">
    <source>
        <dbReference type="EMBL" id="APW42986.1"/>
    </source>
</evidence>
<feature type="transmembrane region" description="Helical" evidence="8">
    <location>
        <begin position="241"/>
        <end position="260"/>
    </location>
</feature>
<dbReference type="NCBIfam" id="TIGR00711">
    <property type="entry name" value="efflux_EmrB"/>
    <property type="match status" value="1"/>
</dbReference>
<dbReference type="PROSITE" id="PS50850">
    <property type="entry name" value="MFS"/>
    <property type="match status" value="1"/>
</dbReference>
<feature type="transmembrane region" description="Helical" evidence="8">
    <location>
        <begin position="217"/>
        <end position="235"/>
    </location>
</feature>
<dbReference type="PRINTS" id="PR01036">
    <property type="entry name" value="TCRTETB"/>
</dbReference>
<feature type="transmembrane region" description="Helical" evidence="8">
    <location>
        <begin position="178"/>
        <end position="196"/>
    </location>
</feature>
<sequence>MTAPDTLASLQARHGERYRWLLLLSVMIGTMASIMSSTIINVAVPDMSRYFGLGQDRMQWVSSGFMVAMTVSMLTTPWLLSRFGYRKTYAWAMLLLLAGGVSGGLSTNFDLVLLARVAEGLASGVVQPIPAIIILHAFGSNEQGRASGIFGMGVVLAPAIGPSIGGLLVDWFGWRSTFYMVVPFCLASLYMGRRFIPAFTTATTDHADDAPKPTLDWRGLGLATAATLCLLNGLVTLQSNGLAHSAVMLGIAALALYMFVRWQSRLSHTHRGPHQQAPLMNLALFNHRQFAMGSLVSFIYGTALFGSTYLLPVYLQMGLGMSAAHVGTIMLPAGIALAITIPLVGRMADKHPTHLLVSIGLVLLALGFALMVTVGLGSAIVLIVAWVVVGRIGLGFILPSLNLGSMRGLSKNLIPQGSSVINFVRMVGGAVGVSVCAIVLEWRLAVHGQSLTHPTPSAERLTAFNESFLMLAALCAIAIVAAWQLRDDKTRH</sequence>
<name>A0A1P8KAF9_9BURK</name>
<dbReference type="GO" id="GO:0022857">
    <property type="term" value="F:transmembrane transporter activity"/>
    <property type="evidence" value="ECO:0007669"/>
    <property type="project" value="InterPro"/>
</dbReference>
<evidence type="ECO:0000256" key="2">
    <source>
        <dbReference type="ARBA" id="ARBA00008537"/>
    </source>
</evidence>
<dbReference type="AlphaFoldDB" id="A0A1P8KAF9"/>
<feature type="transmembrane region" description="Helical" evidence="8">
    <location>
        <begin position="150"/>
        <end position="172"/>
    </location>
</feature>